<reference evidence="2 3" key="1">
    <citation type="submission" date="2017-02" db="EMBL/GenBank/DDBJ databases">
        <authorList>
            <person name="Peterson S.W."/>
        </authorList>
    </citation>
    <scope>NUCLEOTIDE SEQUENCE [LARGE SCALE GENOMIC DNA]</scope>
    <source>
        <strain evidence="2 3">DSM 18108</strain>
    </source>
</reference>
<protein>
    <submittedName>
        <fullName evidence="2">T5orf172 domain-containing protein</fullName>
    </submittedName>
</protein>
<feature type="domain" description="Bacteriophage T5 Orf172 DNA-binding" evidence="1">
    <location>
        <begin position="15"/>
        <end position="94"/>
    </location>
</feature>
<accession>A0A1T5NAT1</accession>
<sequence>MSKSTIGFVYVLTNKSMPGLVKIGYTRDLVEDRAKALFKTGVPSPFEVEFRVISAFPQFLEALVHEDLEYCRETNTREFFRISPEEAIDSILSSRQFIDGISTHDLAPKLLINKGDHALLSLKAGQLFVVISFPDGKQEISDVWQAHTNGDTLELLGTDAKYTSSFANNEPFSLDDPLPFFNRTGTAENDGMIGKERLLPGDRLLWMDDSDPDKFKFVFYEMNTYCQIIARTRQPKIGDNGMPLVLNDLTRDFNSIPIKKCVLEKLTLGLPKVLAEKLVNGEIEMENAALERPIAEDWLPALLKKSKKRSSR</sequence>
<gene>
    <name evidence="2" type="ORF">SAMN05660461_0955</name>
</gene>
<dbReference type="EMBL" id="FUZZ01000001">
    <property type="protein sequence ID" value="SKC97591.1"/>
    <property type="molecule type" value="Genomic_DNA"/>
</dbReference>
<evidence type="ECO:0000313" key="3">
    <source>
        <dbReference type="Proteomes" id="UP000190166"/>
    </source>
</evidence>
<dbReference type="Proteomes" id="UP000190166">
    <property type="component" value="Unassembled WGS sequence"/>
</dbReference>
<dbReference type="InterPro" id="IPR018306">
    <property type="entry name" value="Phage_T5_Orf172_DNA-bd"/>
</dbReference>
<dbReference type="STRING" id="393003.SAMN05660461_0955"/>
<dbReference type="AlphaFoldDB" id="A0A1T5NAT1"/>
<keyword evidence="3" id="KW-1185">Reference proteome</keyword>
<evidence type="ECO:0000313" key="2">
    <source>
        <dbReference type="EMBL" id="SKC97591.1"/>
    </source>
</evidence>
<dbReference type="Pfam" id="PF10544">
    <property type="entry name" value="T5orf172"/>
    <property type="match status" value="1"/>
</dbReference>
<name>A0A1T5NAT1_9BACT</name>
<dbReference type="RefSeq" id="WP_159454187.1">
    <property type="nucleotide sequence ID" value="NZ_FUZZ01000001.1"/>
</dbReference>
<proteinExistence type="predicted"/>
<evidence type="ECO:0000259" key="1">
    <source>
        <dbReference type="SMART" id="SM00974"/>
    </source>
</evidence>
<organism evidence="2 3">
    <name type="scientific">Chitinophaga ginsengisegetis</name>
    <dbReference type="NCBI Taxonomy" id="393003"/>
    <lineage>
        <taxon>Bacteria</taxon>
        <taxon>Pseudomonadati</taxon>
        <taxon>Bacteroidota</taxon>
        <taxon>Chitinophagia</taxon>
        <taxon>Chitinophagales</taxon>
        <taxon>Chitinophagaceae</taxon>
        <taxon>Chitinophaga</taxon>
    </lineage>
</organism>
<dbReference type="SMART" id="SM00974">
    <property type="entry name" value="T5orf172"/>
    <property type="match status" value="1"/>
</dbReference>